<comment type="subcellular location">
    <subcellularLocation>
        <location evidence="1">Mitochondrion inner membrane</location>
        <topology evidence="1">Single-pass membrane protein</topology>
    </subcellularLocation>
</comment>
<evidence type="ECO:0000256" key="4">
    <source>
        <dbReference type="ARBA" id="ARBA00022741"/>
    </source>
</evidence>
<comment type="caution">
    <text evidence="16">The sequence shown here is derived from an EMBL/GenBank/DDBJ whole genome shotgun (WGS) entry which is preliminary data.</text>
</comment>
<keyword evidence="10" id="KW-0472">Membrane</keyword>
<evidence type="ECO:0000313" key="16">
    <source>
        <dbReference type="EMBL" id="PGH08461.1"/>
    </source>
</evidence>
<dbReference type="STRING" id="1447883.A0A2B7XI62"/>
<dbReference type="SMART" id="SM01024">
    <property type="entry name" value="BCS1_N"/>
    <property type="match status" value="1"/>
</dbReference>
<evidence type="ECO:0000256" key="7">
    <source>
        <dbReference type="ARBA" id="ARBA00022840"/>
    </source>
</evidence>
<dbReference type="InterPro" id="IPR014851">
    <property type="entry name" value="BCS1_N"/>
</dbReference>
<dbReference type="InterPro" id="IPR027417">
    <property type="entry name" value="P-loop_NTPase"/>
</dbReference>
<keyword evidence="5" id="KW-0999">Mitochondrion inner membrane</keyword>
<dbReference type="InterPro" id="IPR003593">
    <property type="entry name" value="AAA+_ATPase"/>
</dbReference>
<dbReference type="GO" id="GO:0016887">
    <property type="term" value="F:ATP hydrolysis activity"/>
    <property type="evidence" value="ECO:0007669"/>
    <property type="project" value="InterPro"/>
</dbReference>
<evidence type="ECO:0000256" key="13">
    <source>
        <dbReference type="SAM" id="MobiDB-lite"/>
    </source>
</evidence>
<evidence type="ECO:0000256" key="8">
    <source>
        <dbReference type="ARBA" id="ARBA00022989"/>
    </source>
</evidence>
<evidence type="ECO:0000256" key="1">
    <source>
        <dbReference type="ARBA" id="ARBA00004434"/>
    </source>
</evidence>
<dbReference type="InterPro" id="IPR057495">
    <property type="entry name" value="AAA_lid_BCS1"/>
</dbReference>
<name>A0A2B7XI62_POLH7</name>
<sequence length="588" mass="65641">MASSSESPTSIVSPLIDTFVPGFSPIFQSIASTFHIDPTKYLPLLILGAGLIALARYFSENVVPYFWEKLTVTAEIHAEDEVYNYLLFWLSQQTFSNSTKSFMASARTDGDYVSRLYSCDDDADNGDGHDDNDSDVLPNETFDEYWARSNRREATKPLSFTPAAGTHYFYYKGRLLTFSRFREKNRMWTENLALSCIGWDPAFIKEVLMEAQKAYIQRDKNKTVIYRWAQGTPSNPSLTWTRSLARHPRPMSTVILDAKLKQAFVDDVKEYLHPFTRRWYSNRGIPYRRGYLFHGPPGTGKTSLCFALAGQLDLKIYVLSLNSRQLTEEALATLFAALPRRCIVLLEDVDTAGITKSRTEDASSLAQPSSTPQAAPSDKSSSREPKDSSNPPAAPNTDTNNTTPATLNPGISLSALLNTIDGIASAEGRILIMTTNHPEKLDQALLRPGRVDMRIAFSYADAQALHDLFTAIYTVLEGDVRYEATDSPSQSLQDEGTDYKTGTRPSGDVLQSSTSHLHHKFTPAQISEFADEFAARVPVGKFTPAQIQGYLLRHKDAPDTAVQKVEEWVKEEEKDGKDAVWKEGSSKK</sequence>
<reference evidence="16 17" key="1">
    <citation type="submission" date="2017-10" db="EMBL/GenBank/DDBJ databases">
        <title>Comparative genomics in systemic dimorphic fungi from Ajellomycetaceae.</title>
        <authorList>
            <person name="Munoz J.F."/>
            <person name="Mcewen J.G."/>
            <person name="Clay O.K."/>
            <person name="Cuomo C.A."/>
        </authorList>
    </citation>
    <scope>NUCLEOTIDE SEQUENCE [LARGE SCALE GENOMIC DNA]</scope>
    <source>
        <strain evidence="16 17">UAMH7299</strain>
    </source>
</reference>
<evidence type="ECO:0008006" key="18">
    <source>
        <dbReference type="Google" id="ProtNLM"/>
    </source>
</evidence>
<keyword evidence="4 12" id="KW-0547">Nucleotide-binding</keyword>
<proteinExistence type="inferred from homology"/>
<evidence type="ECO:0000256" key="11">
    <source>
        <dbReference type="ARBA" id="ARBA00048778"/>
    </source>
</evidence>
<dbReference type="AlphaFoldDB" id="A0A2B7XI62"/>
<evidence type="ECO:0000259" key="14">
    <source>
        <dbReference type="SMART" id="SM00382"/>
    </source>
</evidence>
<dbReference type="InterPro" id="IPR003960">
    <property type="entry name" value="ATPase_AAA_CS"/>
</dbReference>
<dbReference type="Pfam" id="PF25426">
    <property type="entry name" value="AAA_lid_BCS1"/>
    <property type="match status" value="1"/>
</dbReference>
<gene>
    <name evidence="16" type="ORF">AJ80_07860</name>
</gene>
<dbReference type="EMBL" id="PDNA01000160">
    <property type="protein sequence ID" value="PGH08461.1"/>
    <property type="molecule type" value="Genomic_DNA"/>
</dbReference>
<comment type="similarity">
    <text evidence="2">Belongs to the AAA ATPase family. BCS1 subfamily.</text>
</comment>
<keyword evidence="17" id="KW-1185">Reference proteome</keyword>
<dbReference type="GO" id="GO:0005524">
    <property type="term" value="F:ATP binding"/>
    <property type="evidence" value="ECO:0007669"/>
    <property type="project" value="UniProtKB-KW"/>
</dbReference>
<dbReference type="Gene3D" id="3.40.50.300">
    <property type="entry name" value="P-loop containing nucleotide triphosphate hydrolases"/>
    <property type="match status" value="1"/>
</dbReference>
<keyword evidence="8" id="KW-1133">Transmembrane helix</keyword>
<keyword evidence="7 12" id="KW-0067">ATP-binding</keyword>
<dbReference type="Pfam" id="PF00004">
    <property type="entry name" value="AAA"/>
    <property type="match status" value="2"/>
</dbReference>
<comment type="catalytic activity">
    <reaction evidence="11">
        <text>ATP + H2O = ADP + phosphate + H(+)</text>
        <dbReference type="Rhea" id="RHEA:13065"/>
        <dbReference type="ChEBI" id="CHEBI:15377"/>
        <dbReference type="ChEBI" id="CHEBI:15378"/>
        <dbReference type="ChEBI" id="CHEBI:30616"/>
        <dbReference type="ChEBI" id="CHEBI:43474"/>
        <dbReference type="ChEBI" id="CHEBI:456216"/>
    </reaction>
    <physiologicalReaction direction="left-to-right" evidence="11">
        <dbReference type="Rhea" id="RHEA:13066"/>
    </physiologicalReaction>
</comment>
<dbReference type="InterPro" id="IPR050747">
    <property type="entry name" value="Mitochondrial_chaperone_BCS1"/>
</dbReference>
<evidence type="ECO:0000256" key="10">
    <source>
        <dbReference type="ARBA" id="ARBA00023136"/>
    </source>
</evidence>
<accession>A0A2B7XI62</accession>
<dbReference type="PROSITE" id="PS00674">
    <property type="entry name" value="AAA"/>
    <property type="match status" value="1"/>
</dbReference>
<evidence type="ECO:0000256" key="5">
    <source>
        <dbReference type="ARBA" id="ARBA00022792"/>
    </source>
</evidence>
<keyword evidence="6" id="KW-0378">Hydrolase</keyword>
<evidence type="ECO:0000259" key="15">
    <source>
        <dbReference type="SMART" id="SM01024"/>
    </source>
</evidence>
<organism evidence="16 17">
    <name type="scientific">Polytolypa hystricis (strain UAMH7299)</name>
    <dbReference type="NCBI Taxonomy" id="1447883"/>
    <lineage>
        <taxon>Eukaryota</taxon>
        <taxon>Fungi</taxon>
        <taxon>Dikarya</taxon>
        <taxon>Ascomycota</taxon>
        <taxon>Pezizomycotina</taxon>
        <taxon>Eurotiomycetes</taxon>
        <taxon>Eurotiomycetidae</taxon>
        <taxon>Onygenales</taxon>
        <taxon>Onygenales incertae sedis</taxon>
        <taxon>Polytolypa</taxon>
    </lineage>
</organism>
<keyword evidence="3" id="KW-0812">Transmembrane</keyword>
<feature type="domain" description="AAA+ ATPase" evidence="14">
    <location>
        <begin position="287"/>
        <end position="461"/>
    </location>
</feature>
<dbReference type="OrthoDB" id="10251412at2759"/>
<evidence type="ECO:0000256" key="2">
    <source>
        <dbReference type="ARBA" id="ARBA00007448"/>
    </source>
</evidence>
<dbReference type="SUPFAM" id="SSF52540">
    <property type="entry name" value="P-loop containing nucleoside triphosphate hydrolases"/>
    <property type="match status" value="1"/>
</dbReference>
<dbReference type="Pfam" id="PF08740">
    <property type="entry name" value="BCS1_N"/>
    <property type="match status" value="1"/>
</dbReference>
<dbReference type="SMART" id="SM00382">
    <property type="entry name" value="AAA"/>
    <property type="match status" value="1"/>
</dbReference>
<dbReference type="InterPro" id="IPR003959">
    <property type="entry name" value="ATPase_AAA_core"/>
</dbReference>
<dbReference type="GO" id="GO:0005743">
    <property type="term" value="C:mitochondrial inner membrane"/>
    <property type="evidence" value="ECO:0007669"/>
    <property type="project" value="UniProtKB-SubCell"/>
</dbReference>
<feature type="compositionally biased region" description="Polar residues" evidence="13">
    <location>
        <begin position="362"/>
        <end position="374"/>
    </location>
</feature>
<feature type="domain" description="BCS1 N-terminal" evidence="15">
    <location>
        <begin position="45"/>
        <end position="254"/>
    </location>
</feature>
<protein>
    <recommendedName>
        <fullName evidence="18">P-loop containing nucleoside triphosphate hydrolase protein</fullName>
    </recommendedName>
</protein>
<dbReference type="PANTHER" id="PTHR23070">
    <property type="entry name" value="BCS1 AAA-TYPE ATPASE"/>
    <property type="match status" value="1"/>
</dbReference>
<keyword evidence="9" id="KW-0496">Mitochondrion</keyword>
<evidence type="ECO:0000256" key="6">
    <source>
        <dbReference type="ARBA" id="ARBA00022801"/>
    </source>
</evidence>
<feature type="compositionally biased region" description="Low complexity" evidence="13">
    <location>
        <begin position="395"/>
        <end position="407"/>
    </location>
</feature>
<evidence type="ECO:0000256" key="3">
    <source>
        <dbReference type="ARBA" id="ARBA00022692"/>
    </source>
</evidence>
<dbReference type="Proteomes" id="UP000224634">
    <property type="component" value="Unassembled WGS sequence"/>
</dbReference>
<feature type="region of interest" description="Disordered" evidence="13">
    <location>
        <begin position="357"/>
        <end position="407"/>
    </location>
</feature>
<evidence type="ECO:0000256" key="12">
    <source>
        <dbReference type="RuleBase" id="RU003651"/>
    </source>
</evidence>
<evidence type="ECO:0000313" key="17">
    <source>
        <dbReference type="Proteomes" id="UP000224634"/>
    </source>
</evidence>
<evidence type="ECO:0000256" key="9">
    <source>
        <dbReference type="ARBA" id="ARBA00023128"/>
    </source>
</evidence>
<feature type="region of interest" description="Disordered" evidence="13">
    <location>
        <begin position="485"/>
        <end position="504"/>
    </location>
</feature>